<feature type="non-terminal residue" evidence="2">
    <location>
        <position position="325"/>
    </location>
</feature>
<accession>A0ABR4I385</accession>
<evidence type="ECO:0000256" key="1">
    <source>
        <dbReference type="SAM" id="MobiDB-lite"/>
    </source>
</evidence>
<evidence type="ECO:0000313" key="2">
    <source>
        <dbReference type="EMBL" id="KAL2822211.1"/>
    </source>
</evidence>
<dbReference type="EMBL" id="JBFXLS010000060">
    <property type="protein sequence ID" value="KAL2822211.1"/>
    <property type="molecule type" value="Genomic_DNA"/>
</dbReference>
<sequence>MSSDDEEFFDEFDDDGIFWVEESEPTVADELAETTTYEATFLEDPTLETAEFFSDWEELSDDYYDEDPTVVRRLRAMGALSIKETADIDSPSTKRRKLVDDPATNMQSFQGIAWRQPANETDLVEIYTPGECEKVALLKNWREVFRNAKPAIARLRAQKADLKPSCNVLDGESELGLEPPSLLEDIGEDEVVASVTETAKPSYLTPIHAQVIVNSPSELCVHPTSGEVKNNIEDDAKHPLESTKEGQIPATQETATGASADKTAEVSTTATTTAPARRSRKRKAPVSSDENITGTSTQHKSKRAAPSNKSQPTTPPPVRRSARHM</sequence>
<feature type="compositionally biased region" description="Polar residues" evidence="1">
    <location>
        <begin position="289"/>
        <end position="298"/>
    </location>
</feature>
<protein>
    <submittedName>
        <fullName evidence="2">Uncharacterized protein</fullName>
    </submittedName>
</protein>
<feature type="region of interest" description="Disordered" evidence="1">
    <location>
        <begin position="240"/>
        <end position="325"/>
    </location>
</feature>
<name>A0ABR4I385_9EURO</name>
<reference evidence="2 3" key="1">
    <citation type="submission" date="2024-07" db="EMBL/GenBank/DDBJ databases">
        <title>Section-level genome sequencing and comparative genomics of Aspergillus sections Usti and Cavernicolus.</title>
        <authorList>
            <consortium name="Lawrence Berkeley National Laboratory"/>
            <person name="Nybo J.L."/>
            <person name="Vesth T.C."/>
            <person name="Theobald S."/>
            <person name="Frisvad J.C."/>
            <person name="Larsen T.O."/>
            <person name="Kjaerboelling I."/>
            <person name="Rothschild-Mancinelli K."/>
            <person name="Lyhne E.K."/>
            <person name="Kogle M.E."/>
            <person name="Barry K."/>
            <person name="Clum A."/>
            <person name="Na H."/>
            <person name="Ledsgaard L."/>
            <person name="Lin J."/>
            <person name="Lipzen A."/>
            <person name="Kuo A."/>
            <person name="Riley R."/>
            <person name="Mondo S."/>
            <person name="LaButti K."/>
            <person name="Haridas S."/>
            <person name="Pangalinan J."/>
            <person name="Salamov A.A."/>
            <person name="Simmons B.A."/>
            <person name="Magnuson J.K."/>
            <person name="Chen J."/>
            <person name="Drula E."/>
            <person name="Henrissat B."/>
            <person name="Wiebenga A."/>
            <person name="Lubbers R.J."/>
            <person name="Gomes A.C."/>
            <person name="Makela M.R."/>
            <person name="Stajich J."/>
            <person name="Grigoriev I.V."/>
            <person name="Mortensen U.H."/>
            <person name="De vries R.P."/>
            <person name="Baker S.E."/>
            <person name="Andersen M.R."/>
        </authorList>
    </citation>
    <scope>NUCLEOTIDE SEQUENCE [LARGE SCALE GENOMIC DNA]</scope>
    <source>
        <strain evidence="2 3">CBS 600.67</strain>
    </source>
</reference>
<evidence type="ECO:0000313" key="3">
    <source>
        <dbReference type="Proteomes" id="UP001610335"/>
    </source>
</evidence>
<comment type="caution">
    <text evidence="2">The sequence shown here is derived from an EMBL/GenBank/DDBJ whole genome shotgun (WGS) entry which is preliminary data.</text>
</comment>
<keyword evidence="3" id="KW-1185">Reference proteome</keyword>
<organism evidence="2 3">
    <name type="scientific">Aspergillus cavernicola</name>
    <dbReference type="NCBI Taxonomy" id="176166"/>
    <lineage>
        <taxon>Eukaryota</taxon>
        <taxon>Fungi</taxon>
        <taxon>Dikarya</taxon>
        <taxon>Ascomycota</taxon>
        <taxon>Pezizomycotina</taxon>
        <taxon>Eurotiomycetes</taxon>
        <taxon>Eurotiomycetidae</taxon>
        <taxon>Eurotiales</taxon>
        <taxon>Aspergillaceae</taxon>
        <taxon>Aspergillus</taxon>
        <taxon>Aspergillus subgen. Nidulantes</taxon>
    </lineage>
</organism>
<feature type="compositionally biased region" description="Low complexity" evidence="1">
    <location>
        <begin position="266"/>
        <end position="276"/>
    </location>
</feature>
<proteinExistence type="predicted"/>
<dbReference type="Proteomes" id="UP001610335">
    <property type="component" value="Unassembled WGS sequence"/>
</dbReference>
<gene>
    <name evidence="2" type="ORF">BDW59DRAFT_149800</name>
</gene>